<organism evidence="10 11">
    <name type="scientific">Parasulfitobacter algicola</name>
    <dbReference type="NCBI Taxonomy" id="2614809"/>
    <lineage>
        <taxon>Bacteria</taxon>
        <taxon>Pseudomonadati</taxon>
        <taxon>Pseudomonadota</taxon>
        <taxon>Alphaproteobacteria</taxon>
        <taxon>Rhodobacterales</taxon>
        <taxon>Roseobacteraceae</taxon>
        <taxon>Parasulfitobacter</taxon>
    </lineage>
</organism>
<comment type="similarity">
    <text evidence="2">Belongs to the outer membrane factor (OMF) (TC 1.B.17) family.</text>
</comment>
<feature type="chain" id="PRO_5046482950" evidence="9">
    <location>
        <begin position="28"/>
        <end position="475"/>
    </location>
</feature>
<protein>
    <submittedName>
        <fullName evidence="10">TolC family outer membrane protein</fullName>
    </submittedName>
</protein>
<dbReference type="PANTHER" id="PTHR30026:SF22">
    <property type="entry name" value="OUTER MEMBRANE EFFLUX PROTEIN"/>
    <property type="match status" value="1"/>
</dbReference>
<feature type="signal peptide" evidence="9">
    <location>
        <begin position="1"/>
        <end position="27"/>
    </location>
</feature>
<evidence type="ECO:0000256" key="5">
    <source>
        <dbReference type="ARBA" id="ARBA00022692"/>
    </source>
</evidence>
<evidence type="ECO:0000256" key="1">
    <source>
        <dbReference type="ARBA" id="ARBA00004442"/>
    </source>
</evidence>
<evidence type="ECO:0000256" key="3">
    <source>
        <dbReference type="ARBA" id="ARBA00022448"/>
    </source>
</evidence>
<keyword evidence="4" id="KW-1134">Transmembrane beta strand</keyword>
<comment type="caution">
    <text evidence="10">The sequence shown here is derived from an EMBL/GenBank/DDBJ whole genome shotgun (WGS) entry which is preliminary data.</text>
</comment>
<keyword evidence="7" id="KW-0998">Cell outer membrane</keyword>
<comment type="subcellular location">
    <subcellularLocation>
        <location evidence="1">Cell outer membrane</location>
    </subcellularLocation>
</comment>
<dbReference type="EMBL" id="JABUFE010000010">
    <property type="protein sequence ID" value="NSX56166.1"/>
    <property type="molecule type" value="Genomic_DNA"/>
</dbReference>
<keyword evidence="8" id="KW-0175">Coiled coil</keyword>
<dbReference type="Proteomes" id="UP000777935">
    <property type="component" value="Unassembled WGS sequence"/>
</dbReference>
<sequence length="475" mass="51311">MGRQAVTYKLRFGTAIVAIFIAASAQAETLTDALIGAYKNSGLLDQQQAVLRAADENVAEALAGLRPVVNYTMSAGYGGSSVFTATTTDTWSLSASLGISADITVFDNGQTKYAVNSAKENVLATREALVSVEQQILLRAVSAYMSVRSEVQTVGLRQNNVRVITEQLRAARDRFEVGEITRTDVAQAEARLAAARSNLAAAQGQLARAREEYRNAVGRMPGNLAQPPALAGVPQTEQAATQFAERNHPEIRRAQRLVSASDLDVLRAKAALGPTVGVSAGVQLGRERDGAYGLPTNNDTDTRSQNLSITLNQPIYQGGRLSSLIRQAMARRDQQRAGLHIVVHDIRQNVGNSYADLRVARASLAASREQVRAARVAFEGVREEATLGARTTLDVLDAEQELLNAQNDLIDASTQEYVAYYSVLSSMGLLTADYLNLGIQTYDPQAYYNLVKDGPVNRSSQGQRLDRVLRALGKE</sequence>
<evidence type="ECO:0000256" key="2">
    <source>
        <dbReference type="ARBA" id="ARBA00007613"/>
    </source>
</evidence>
<keyword evidence="11" id="KW-1185">Reference proteome</keyword>
<keyword evidence="6" id="KW-0472">Membrane</keyword>
<evidence type="ECO:0000256" key="6">
    <source>
        <dbReference type="ARBA" id="ARBA00023136"/>
    </source>
</evidence>
<proteinExistence type="inferred from homology"/>
<keyword evidence="5" id="KW-0812">Transmembrane</keyword>
<dbReference type="SUPFAM" id="SSF56954">
    <property type="entry name" value="Outer membrane efflux proteins (OEP)"/>
    <property type="match status" value="1"/>
</dbReference>
<dbReference type="NCBIfam" id="TIGR01844">
    <property type="entry name" value="type_I_sec_TolC"/>
    <property type="match status" value="1"/>
</dbReference>
<dbReference type="InterPro" id="IPR010130">
    <property type="entry name" value="T1SS_OMP_TolC"/>
</dbReference>
<evidence type="ECO:0000313" key="10">
    <source>
        <dbReference type="EMBL" id="NSX56166.1"/>
    </source>
</evidence>
<keyword evidence="3" id="KW-0813">Transport</keyword>
<reference evidence="10 11" key="1">
    <citation type="submission" date="2020-06" db="EMBL/GenBank/DDBJ databases">
        <title>Sulfitobacter algicola sp. nov., isolated from green algae.</title>
        <authorList>
            <person name="Wang C."/>
        </authorList>
    </citation>
    <scope>NUCLEOTIDE SEQUENCE [LARGE SCALE GENOMIC DNA]</scope>
    <source>
        <strain evidence="10 11">1151</strain>
    </source>
</reference>
<evidence type="ECO:0000256" key="8">
    <source>
        <dbReference type="SAM" id="Coils"/>
    </source>
</evidence>
<feature type="coiled-coil region" evidence="8">
    <location>
        <begin position="185"/>
        <end position="219"/>
    </location>
</feature>
<keyword evidence="9" id="KW-0732">Signal</keyword>
<evidence type="ECO:0000313" key="11">
    <source>
        <dbReference type="Proteomes" id="UP000777935"/>
    </source>
</evidence>
<dbReference type="InterPro" id="IPR003423">
    <property type="entry name" value="OMP_efflux"/>
</dbReference>
<evidence type="ECO:0000256" key="4">
    <source>
        <dbReference type="ARBA" id="ARBA00022452"/>
    </source>
</evidence>
<evidence type="ECO:0000256" key="9">
    <source>
        <dbReference type="SAM" id="SignalP"/>
    </source>
</evidence>
<dbReference type="InterPro" id="IPR051906">
    <property type="entry name" value="TolC-like"/>
</dbReference>
<evidence type="ECO:0000256" key="7">
    <source>
        <dbReference type="ARBA" id="ARBA00023237"/>
    </source>
</evidence>
<accession>A0ABX2IZI2</accession>
<dbReference type="Pfam" id="PF02321">
    <property type="entry name" value="OEP"/>
    <property type="match status" value="2"/>
</dbReference>
<dbReference type="PANTHER" id="PTHR30026">
    <property type="entry name" value="OUTER MEMBRANE PROTEIN TOLC"/>
    <property type="match status" value="1"/>
</dbReference>
<dbReference type="Gene3D" id="1.20.1600.10">
    <property type="entry name" value="Outer membrane efflux proteins (OEP)"/>
    <property type="match status" value="1"/>
</dbReference>
<name>A0ABX2IZI2_9RHOB</name>
<gene>
    <name evidence="10" type="ORF">HRQ87_15330</name>
</gene>